<reference evidence="2 3" key="1">
    <citation type="submission" date="2016-04" db="EMBL/GenBank/DDBJ databases">
        <title>Complete genome sequence of Thermococcus siculi type strain RG-20.</title>
        <authorList>
            <person name="Oger P.M."/>
        </authorList>
    </citation>
    <scope>NUCLEOTIDE SEQUENCE [LARGE SCALE GENOMIC DNA]</scope>
    <source>
        <strain evidence="2 3">RG-20</strain>
    </source>
</reference>
<dbReference type="EMBL" id="CP015103">
    <property type="protein sequence ID" value="ASJ09669.1"/>
    <property type="molecule type" value="Genomic_DNA"/>
</dbReference>
<sequence>MSLLILMVVTAGGCINTPHGTATPSNPDRTGTTSSIENVNETPSLEENDTVEPQNAPLPRGIFGSKSQPGELNSPETPIKQIIQQLGKKYNVSETQTEILTPPDYLAGFTGTANGTEFGIFVYPNTSSAEKAVEYLEEKLEEMGFKQWESRVLWAGNGELYSVYSQYRAYFYAVTVVRMETNGEPTEDDFKRMSEFFWNTVLIGPGPDKILGLFLGLRVSGEGWTESEGIRFSGYLQKKEGEIEGENVRAVFLVYRPGEGREVYGQLKEAFFKNGWIEREFVNTYMRNPAGSLIASDFLEAANSSAYIELANVAGLERVTLLLGDKGAVKRVVGKLWNLEPYLAPTKVHSQQRAPKLPAFTFRPLGDRTPAATVLKMILYGLKKDFNITTDFVDIPDVPALEWYTGRANGSEFMLLLYPNVTAYFRAKEELERKLAEDGWGRTDSGGDPYYAGFERGNDVLMVYAQYRSGYYVAVVVKEQKGMDSGLFWHLVGTGGNTPELLLSVGDLKGKIKAENWTEKEGIRFEGYVYGVEGRIVSPVGMPRAIVLFYPGSLGREVYLQLKKALLDNGWVEREYLGHSARGKMRTPITSDLFEANGKAVYIEVAKYGDLDVLVLIYREKAEVKEGARELWR</sequence>
<feature type="compositionally biased region" description="Polar residues" evidence="1">
    <location>
        <begin position="65"/>
        <end position="74"/>
    </location>
</feature>
<feature type="region of interest" description="Disordered" evidence="1">
    <location>
        <begin position="15"/>
        <end position="74"/>
    </location>
</feature>
<evidence type="ECO:0000313" key="3">
    <source>
        <dbReference type="Proteomes" id="UP000250125"/>
    </source>
</evidence>
<evidence type="ECO:0000256" key="1">
    <source>
        <dbReference type="SAM" id="MobiDB-lite"/>
    </source>
</evidence>
<organism evidence="2 3">
    <name type="scientific">Thermococcus siculi</name>
    <dbReference type="NCBI Taxonomy" id="72803"/>
    <lineage>
        <taxon>Archaea</taxon>
        <taxon>Methanobacteriati</taxon>
        <taxon>Methanobacteriota</taxon>
        <taxon>Thermococci</taxon>
        <taxon>Thermococcales</taxon>
        <taxon>Thermococcaceae</taxon>
        <taxon>Thermococcus</taxon>
    </lineage>
</organism>
<dbReference type="AlphaFoldDB" id="A0A2Z2MMS2"/>
<dbReference type="KEGG" id="tsl:A3L11_10660"/>
<dbReference type="RefSeq" id="WP_088856893.1">
    <property type="nucleotide sequence ID" value="NZ_CP015103.1"/>
</dbReference>
<accession>A0A2Z2MMS2</accession>
<protein>
    <submittedName>
        <fullName evidence="2">Uncharacterized protein</fullName>
    </submittedName>
</protein>
<feature type="compositionally biased region" description="Polar residues" evidence="1">
    <location>
        <begin position="18"/>
        <end position="43"/>
    </location>
</feature>
<dbReference type="OrthoDB" id="95899at2157"/>
<name>A0A2Z2MMS2_9EURY</name>
<evidence type="ECO:0000313" key="2">
    <source>
        <dbReference type="EMBL" id="ASJ09669.1"/>
    </source>
</evidence>
<proteinExistence type="predicted"/>
<keyword evidence="3" id="KW-1185">Reference proteome</keyword>
<gene>
    <name evidence="2" type="ORF">A3L11_10660</name>
</gene>
<dbReference type="GeneID" id="33318706"/>
<dbReference type="Proteomes" id="UP000250125">
    <property type="component" value="Chromosome"/>
</dbReference>